<proteinExistence type="predicted"/>
<dbReference type="GO" id="GO:0009401">
    <property type="term" value="P:phosphoenolpyruvate-dependent sugar phosphotransferase system"/>
    <property type="evidence" value="ECO:0007669"/>
    <property type="project" value="InterPro"/>
</dbReference>
<dbReference type="EMBL" id="CP039712">
    <property type="protein sequence ID" value="QCI85763.1"/>
    <property type="molecule type" value="Genomic_DNA"/>
</dbReference>
<keyword evidence="2" id="KW-1185">Reference proteome</keyword>
<accession>A0A4D7CRW7</accession>
<evidence type="ECO:0000313" key="2">
    <source>
        <dbReference type="Proteomes" id="UP000298615"/>
    </source>
</evidence>
<dbReference type="InterPro" id="IPR004716">
    <property type="entry name" value="PTS_IIA_glucitol/sorbitol-sp"/>
</dbReference>
<dbReference type="GO" id="GO:0005737">
    <property type="term" value="C:cytoplasm"/>
    <property type="evidence" value="ECO:0007669"/>
    <property type="project" value="InterPro"/>
</dbReference>
<dbReference type="Gene3D" id="2.40.33.40">
    <property type="entry name" value="Phosphotransferase system, glucitol/sorbitol-specific IIA component"/>
    <property type="match status" value="1"/>
</dbReference>
<dbReference type="RefSeq" id="WP_136952608.1">
    <property type="nucleotide sequence ID" value="NZ_CP039712.1"/>
</dbReference>
<gene>
    <name evidence="1" type="ORF">FA707_01735</name>
</gene>
<reference evidence="1 2" key="1">
    <citation type="submission" date="2019-04" db="EMBL/GenBank/DDBJ databases">
        <title>Vagococcus sp. nov., isolated from faeces of yaks (Bos grunniens).</title>
        <authorList>
            <person name="Ge Y."/>
        </authorList>
    </citation>
    <scope>NUCLEOTIDE SEQUENCE [LARGE SCALE GENOMIC DNA]</scope>
    <source>
        <strain evidence="1 2">MN-17</strain>
    </source>
</reference>
<dbReference type="Pfam" id="PF03829">
    <property type="entry name" value="PTSIIA_gutA"/>
    <property type="match status" value="1"/>
</dbReference>
<dbReference type="GO" id="GO:0016301">
    <property type="term" value="F:kinase activity"/>
    <property type="evidence" value="ECO:0007669"/>
    <property type="project" value="TreeGrafter"/>
</dbReference>
<dbReference type="PROSITE" id="PS51097">
    <property type="entry name" value="PTS_EIIA_TYPE_5"/>
    <property type="match status" value="1"/>
</dbReference>
<dbReference type="KEGG" id="vao:FA707_01735"/>
<dbReference type="PANTHER" id="PTHR40398:SF1">
    <property type="entry name" value="PTS SYSTEM GLUCITOL_SORBITOL-SPECIFIC EIIA COMPONENT"/>
    <property type="match status" value="1"/>
</dbReference>
<protein>
    <submittedName>
        <fullName evidence="1">PTS sorbitol transporter subunit IIA</fullName>
    </submittedName>
</protein>
<dbReference type="PANTHER" id="PTHR40398">
    <property type="entry name" value="PTS SYSTEM GLUCITOL/SORBITOL-SPECIFIC EIIA COMPONENT"/>
    <property type="match status" value="1"/>
</dbReference>
<evidence type="ECO:0000313" key="1">
    <source>
        <dbReference type="EMBL" id="QCI85763.1"/>
    </source>
</evidence>
<dbReference type="GO" id="GO:0008982">
    <property type="term" value="F:protein-N(PI)-phosphohistidine-sugar phosphotransferase activity"/>
    <property type="evidence" value="ECO:0007669"/>
    <property type="project" value="InterPro"/>
</dbReference>
<dbReference type="InterPro" id="IPR036665">
    <property type="entry name" value="PTS_IIA_glucitol/sorbitol_sf"/>
</dbReference>
<sequence>MVENSIVSIGEQAVSSQDNMLILFDESATKDINNVAVIHVNKQEQSTYQLEVGHTLTFGDQDYTVIELGERVNASLEMMGHATLFFKERTDEDLLANAIYLSPATLPTLEVGMKLTFN</sequence>
<dbReference type="SUPFAM" id="SSF141530">
    <property type="entry name" value="PTSIIA/GutA-like"/>
    <property type="match status" value="1"/>
</dbReference>
<name>A0A4D7CRW7_9ENTE</name>
<organism evidence="1 2">
    <name type="scientific">Vagococcus zengguangii</name>
    <dbReference type="NCBI Taxonomy" id="2571750"/>
    <lineage>
        <taxon>Bacteria</taxon>
        <taxon>Bacillati</taxon>
        <taxon>Bacillota</taxon>
        <taxon>Bacilli</taxon>
        <taxon>Lactobacillales</taxon>
        <taxon>Enterococcaceae</taxon>
        <taxon>Vagococcus</taxon>
    </lineage>
</organism>
<dbReference type="AlphaFoldDB" id="A0A4D7CRW7"/>
<dbReference type="Proteomes" id="UP000298615">
    <property type="component" value="Chromosome"/>
</dbReference>
<dbReference type="OrthoDB" id="7065254at2"/>